<dbReference type="InterPro" id="IPR011344">
    <property type="entry name" value="ssDNA-bd"/>
</dbReference>
<sequence>MGETWVTVTGYVTSEPELRKVGDNGHDVVSFWLRSTERRYDKEKAEWGDGRRFSIRVTCWRKLARSAHQCLAKGDPVMAHGRLYTSEFEQDGVPRAVPELEAFALGPNLARCAASLERAPREGTTVRDPRGLWAGGREEVNTLVDVAERASA</sequence>
<dbReference type="Proteomes" id="UP001597419">
    <property type="component" value="Unassembled WGS sequence"/>
</dbReference>
<organism evidence="3 4">
    <name type="scientific">Amycolatopsis samaneae</name>
    <dbReference type="NCBI Taxonomy" id="664691"/>
    <lineage>
        <taxon>Bacteria</taxon>
        <taxon>Bacillati</taxon>
        <taxon>Actinomycetota</taxon>
        <taxon>Actinomycetes</taxon>
        <taxon>Pseudonocardiales</taxon>
        <taxon>Pseudonocardiaceae</taxon>
        <taxon>Amycolatopsis</taxon>
    </lineage>
</organism>
<dbReference type="CDD" id="cd04496">
    <property type="entry name" value="SSB_OBF"/>
    <property type="match status" value="1"/>
</dbReference>
<dbReference type="GO" id="GO:0003677">
    <property type="term" value="F:DNA binding"/>
    <property type="evidence" value="ECO:0007669"/>
    <property type="project" value="UniProtKB-KW"/>
</dbReference>
<comment type="caution">
    <text evidence="3">The sequence shown here is derived from an EMBL/GenBank/DDBJ whole genome shotgun (WGS) entry which is preliminary data.</text>
</comment>
<evidence type="ECO:0000313" key="4">
    <source>
        <dbReference type="Proteomes" id="UP001597419"/>
    </source>
</evidence>
<gene>
    <name evidence="3" type="ORF">ACFSYJ_37050</name>
</gene>
<protein>
    <submittedName>
        <fullName evidence="3">Single-stranded DNA-binding protein</fullName>
    </submittedName>
</protein>
<dbReference type="EMBL" id="JBHUKU010000025">
    <property type="protein sequence ID" value="MFD2464275.1"/>
    <property type="molecule type" value="Genomic_DNA"/>
</dbReference>
<keyword evidence="1 2" id="KW-0238">DNA-binding</keyword>
<dbReference type="InterPro" id="IPR000424">
    <property type="entry name" value="Primosome_PriB/ssb"/>
</dbReference>
<keyword evidence="4" id="KW-1185">Reference proteome</keyword>
<dbReference type="PANTHER" id="PTHR10302">
    <property type="entry name" value="SINGLE-STRANDED DNA-BINDING PROTEIN"/>
    <property type="match status" value="1"/>
</dbReference>
<dbReference type="Gene3D" id="2.40.50.140">
    <property type="entry name" value="Nucleic acid-binding proteins"/>
    <property type="match status" value="1"/>
</dbReference>
<reference evidence="4" key="1">
    <citation type="journal article" date="2019" name="Int. J. Syst. Evol. Microbiol.">
        <title>The Global Catalogue of Microorganisms (GCM) 10K type strain sequencing project: providing services to taxonomists for standard genome sequencing and annotation.</title>
        <authorList>
            <consortium name="The Broad Institute Genomics Platform"/>
            <consortium name="The Broad Institute Genome Sequencing Center for Infectious Disease"/>
            <person name="Wu L."/>
            <person name="Ma J."/>
        </authorList>
    </citation>
    <scope>NUCLEOTIDE SEQUENCE [LARGE SCALE GENOMIC DNA]</scope>
    <source>
        <strain evidence="4">CGMCC 4.7643</strain>
    </source>
</reference>
<dbReference type="PROSITE" id="PS50935">
    <property type="entry name" value="SSB"/>
    <property type="match status" value="1"/>
</dbReference>
<evidence type="ECO:0000256" key="2">
    <source>
        <dbReference type="PROSITE-ProRule" id="PRU00252"/>
    </source>
</evidence>
<proteinExistence type="predicted"/>
<name>A0ABW5GTS5_9PSEU</name>
<evidence type="ECO:0000313" key="3">
    <source>
        <dbReference type="EMBL" id="MFD2464275.1"/>
    </source>
</evidence>
<accession>A0ABW5GTS5</accession>
<dbReference type="RefSeq" id="WP_378214327.1">
    <property type="nucleotide sequence ID" value="NZ_BAABHG010000017.1"/>
</dbReference>
<dbReference type="Pfam" id="PF00436">
    <property type="entry name" value="SSB"/>
    <property type="match status" value="1"/>
</dbReference>
<dbReference type="PANTHER" id="PTHR10302:SF27">
    <property type="entry name" value="SINGLE-STRANDED DNA-BINDING PROTEIN"/>
    <property type="match status" value="1"/>
</dbReference>
<dbReference type="InterPro" id="IPR012340">
    <property type="entry name" value="NA-bd_OB-fold"/>
</dbReference>
<dbReference type="SUPFAM" id="SSF50249">
    <property type="entry name" value="Nucleic acid-binding proteins"/>
    <property type="match status" value="1"/>
</dbReference>
<evidence type="ECO:0000256" key="1">
    <source>
        <dbReference type="ARBA" id="ARBA00023125"/>
    </source>
</evidence>